<dbReference type="InterPro" id="IPR006158">
    <property type="entry name" value="Cobalamin-bd"/>
</dbReference>
<evidence type="ECO:0000313" key="5">
    <source>
        <dbReference type="EMBL" id="GAA2496949.1"/>
    </source>
</evidence>
<dbReference type="Gene3D" id="3.40.50.280">
    <property type="entry name" value="Cobalamin-binding domain"/>
    <property type="match status" value="1"/>
</dbReference>
<feature type="region of interest" description="Disordered" evidence="3">
    <location>
        <begin position="1"/>
        <end position="34"/>
    </location>
</feature>
<feature type="compositionally biased region" description="Pro residues" evidence="3">
    <location>
        <begin position="16"/>
        <end position="27"/>
    </location>
</feature>
<evidence type="ECO:0000256" key="3">
    <source>
        <dbReference type="SAM" id="MobiDB-lite"/>
    </source>
</evidence>
<dbReference type="PANTHER" id="PTHR45833:SF1">
    <property type="entry name" value="METHIONINE SYNTHASE"/>
    <property type="match status" value="1"/>
</dbReference>
<dbReference type="InterPro" id="IPR003759">
    <property type="entry name" value="Cbl-bd_cap"/>
</dbReference>
<dbReference type="InterPro" id="IPR036594">
    <property type="entry name" value="Meth_synthase_dom"/>
</dbReference>
<dbReference type="EMBL" id="BAAATA010000022">
    <property type="protein sequence ID" value="GAA2496949.1"/>
    <property type="molecule type" value="Genomic_DNA"/>
</dbReference>
<dbReference type="Gene3D" id="1.10.1240.10">
    <property type="entry name" value="Methionine synthase domain"/>
    <property type="match status" value="1"/>
</dbReference>
<keyword evidence="6" id="KW-1185">Reference proteome</keyword>
<dbReference type="Pfam" id="PF02310">
    <property type="entry name" value="B12-binding"/>
    <property type="match status" value="1"/>
</dbReference>
<sequence length="384" mass="40164">MTDQSLTDHPRTGPSPAGPSPAGPPVTGPGGAGTEERHEEFFAAVSDMDEHRAVDVVHRALDDGLAPESVLLEVIAPAQARVGAEWAAGRFTVAREHAATAISDRAVGALACHPAARTEPRRGRATVTCVDGEWHAFPARLLAETLKLRGWRVDFLGAHVPTPHLIAHLHATGPEVVALSCSLPVRLPTAHATITACQAAGVPVLVGGAGFGADGRYADLLGADAWAATATEAADRLERHGALRLTPHVPGDPLAPLPHLEDQEYTLVSKARADLVGATVAGLGERFPALRDYSPRQLEHTREDMGHVADFLVAALYTGDPQLFTDFLGWTVRILGARGVPAHSLGLGLELMAQQLRDFPRALALLGAGRAVVAAAGTDTEGAA</sequence>
<accession>A0ABP5ZG08</accession>
<feature type="compositionally biased region" description="Basic and acidic residues" evidence="3">
    <location>
        <begin position="1"/>
        <end position="11"/>
    </location>
</feature>
<protein>
    <submittedName>
        <fullName evidence="5">Cobalamin-dependent protein</fullName>
    </submittedName>
</protein>
<evidence type="ECO:0000259" key="4">
    <source>
        <dbReference type="PROSITE" id="PS51332"/>
    </source>
</evidence>
<evidence type="ECO:0000256" key="1">
    <source>
        <dbReference type="ARBA" id="ARBA00022723"/>
    </source>
</evidence>
<dbReference type="PROSITE" id="PS51332">
    <property type="entry name" value="B12_BINDING"/>
    <property type="match status" value="1"/>
</dbReference>
<comment type="caution">
    <text evidence="5">The sequence shown here is derived from an EMBL/GenBank/DDBJ whole genome shotgun (WGS) entry which is preliminary data.</text>
</comment>
<dbReference type="InterPro" id="IPR036724">
    <property type="entry name" value="Cobalamin-bd_sf"/>
</dbReference>
<name>A0ABP5ZG08_9ACTN</name>
<gene>
    <name evidence="5" type="ORF">GCM10010406_36690</name>
</gene>
<organism evidence="5 6">
    <name type="scientific">Streptomyces thermolineatus</name>
    <dbReference type="NCBI Taxonomy" id="44033"/>
    <lineage>
        <taxon>Bacteria</taxon>
        <taxon>Bacillati</taxon>
        <taxon>Actinomycetota</taxon>
        <taxon>Actinomycetes</taxon>
        <taxon>Kitasatosporales</taxon>
        <taxon>Streptomycetaceae</taxon>
        <taxon>Streptomyces</taxon>
    </lineage>
</organism>
<dbReference type="RefSeq" id="WP_344384282.1">
    <property type="nucleotide sequence ID" value="NZ_BAAATA010000022.1"/>
</dbReference>
<keyword evidence="1" id="KW-0479">Metal-binding</keyword>
<evidence type="ECO:0000256" key="2">
    <source>
        <dbReference type="ARBA" id="ARBA00023285"/>
    </source>
</evidence>
<evidence type="ECO:0000313" key="6">
    <source>
        <dbReference type="Proteomes" id="UP001501358"/>
    </source>
</evidence>
<reference evidence="6" key="1">
    <citation type="journal article" date="2019" name="Int. J. Syst. Evol. Microbiol.">
        <title>The Global Catalogue of Microorganisms (GCM) 10K type strain sequencing project: providing services to taxonomists for standard genome sequencing and annotation.</title>
        <authorList>
            <consortium name="The Broad Institute Genomics Platform"/>
            <consortium name="The Broad Institute Genome Sequencing Center for Infectious Disease"/>
            <person name="Wu L."/>
            <person name="Ma J."/>
        </authorList>
    </citation>
    <scope>NUCLEOTIDE SEQUENCE [LARGE SCALE GENOMIC DNA]</scope>
    <source>
        <strain evidence="6">JCM 6307</strain>
    </source>
</reference>
<dbReference type="Pfam" id="PF02607">
    <property type="entry name" value="B12-binding_2"/>
    <property type="match status" value="1"/>
</dbReference>
<dbReference type="PANTHER" id="PTHR45833">
    <property type="entry name" value="METHIONINE SYNTHASE"/>
    <property type="match status" value="1"/>
</dbReference>
<dbReference type="SUPFAM" id="SSF52242">
    <property type="entry name" value="Cobalamin (vitamin B12)-binding domain"/>
    <property type="match status" value="1"/>
</dbReference>
<dbReference type="InterPro" id="IPR050554">
    <property type="entry name" value="Met_Synthase/Corrinoid"/>
</dbReference>
<feature type="domain" description="B12-binding" evidence="4">
    <location>
        <begin position="122"/>
        <end position="244"/>
    </location>
</feature>
<proteinExistence type="predicted"/>
<dbReference type="Proteomes" id="UP001501358">
    <property type="component" value="Unassembled WGS sequence"/>
</dbReference>
<keyword evidence="2" id="KW-0170">Cobalt</keyword>